<keyword evidence="4" id="KW-0862">Zinc</keyword>
<keyword evidence="9" id="KW-1185">Reference proteome</keyword>
<dbReference type="InterPro" id="IPR037518">
    <property type="entry name" value="MPN"/>
</dbReference>
<comment type="similarity">
    <text evidence="6">Belongs to the UPF0758 family.</text>
</comment>
<keyword evidence="1" id="KW-0645">Protease</keyword>
<dbReference type="PANTHER" id="PTHR30471">
    <property type="entry name" value="DNA REPAIR PROTEIN RADC"/>
    <property type="match status" value="1"/>
</dbReference>
<dbReference type="RefSeq" id="WP_147704128.1">
    <property type="nucleotide sequence ID" value="NZ_VDUY01000003.1"/>
</dbReference>
<dbReference type="NCBIfam" id="TIGR00608">
    <property type="entry name" value="radc"/>
    <property type="match status" value="1"/>
</dbReference>
<dbReference type="OrthoDB" id="9804482at2"/>
<evidence type="ECO:0000256" key="5">
    <source>
        <dbReference type="ARBA" id="ARBA00023049"/>
    </source>
</evidence>
<dbReference type="PROSITE" id="PS50249">
    <property type="entry name" value="MPN"/>
    <property type="match status" value="1"/>
</dbReference>
<dbReference type="EMBL" id="VDUY01000003">
    <property type="protein sequence ID" value="TXL66216.1"/>
    <property type="molecule type" value="Genomic_DNA"/>
</dbReference>
<sequence length="224" mass="24738">MTITEWPADQRPRERLLAGEAARLSDAELLAVLLRTGMRGRSAVDLGNELLSEYGGLRGLLSARQEQALNRPGLGPARWALLQASVELSRRSLREELRARDSLQSPGTVRDFLALWLRDRGFEVFAGLFLDSQNRLISAEELFRGTLTQTAVYPREVARRALELNCAAIIFAHNHPSGVAEPSAADRMLTDALRSALRPLDIPVLDHLIVAGNRCYSFAEAGLL</sequence>
<dbReference type="InterPro" id="IPR046778">
    <property type="entry name" value="UPF0758_N"/>
</dbReference>
<dbReference type="SUPFAM" id="SSF47781">
    <property type="entry name" value="RuvA domain 2-like"/>
    <property type="match status" value="1"/>
</dbReference>
<dbReference type="NCBIfam" id="NF000642">
    <property type="entry name" value="PRK00024.1"/>
    <property type="match status" value="1"/>
</dbReference>
<dbReference type="CDD" id="cd08071">
    <property type="entry name" value="MPN_DUF2466"/>
    <property type="match status" value="1"/>
</dbReference>
<evidence type="ECO:0000256" key="3">
    <source>
        <dbReference type="ARBA" id="ARBA00022801"/>
    </source>
</evidence>
<name>A0A5C8NYJ9_9BURK</name>
<dbReference type="PANTHER" id="PTHR30471:SF3">
    <property type="entry name" value="UPF0758 PROTEIN YEES-RELATED"/>
    <property type="match status" value="1"/>
</dbReference>
<gene>
    <name evidence="8" type="ORF">FHP08_09090</name>
</gene>
<dbReference type="AlphaFoldDB" id="A0A5C8NYJ9"/>
<evidence type="ECO:0000313" key="9">
    <source>
        <dbReference type="Proteomes" id="UP000321548"/>
    </source>
</evidence>
<keyword evidence="2" id="KW-0479">Metal-binding</keyword>
<dbReference type="InterPro" id="IPR025657">
    <property type="entry name" value="RadC_JAB"/>
</dbReference>
<dbReference type="Pfam" id="PF04002">
    <property type="entry name" value="RadC"/>
    <property type="match status" value="1"/>
</dbReference>
<dbReference type="Gene3D" id="3.40.140.10">
    <property type="entry name" value="Cytidine Deaminase, domain 2"/>
    <property type="match status" value="1"/>
</dbReference>
<evidence type="ECO:0000256" key="1">
    <source>
        <dbReference type="ARBA" id="ARBA00022670"/>
    </source>
</evidence>
<keyword evidence="5" id="KW-0482">Metalloprotease</keyword>
<proteinExistence type="inferred from homology"/>
<dbReference type="Pfam" id="PF20582">
    <property type="entry name" value="UPF0758_N"/>
    <property type="match status" value="1"/>
</dbReference>
<dbReference type="GO" id="GO:0046872">
    <property type="term" value="F:metal ion binding"/>
    <property type="evidence" value="ECO:0007669"/>
    <property type="project" value="UniProtKB-KW"/>
</dbReference>
<evidence type="ECO:0000259" key="7">
    <source>
        <dbReference type="PROSITE" id="PS50249"/>
    </source>
</evidence>
<organism evidence="8 9">
    <name type="scientific">Zeimonas arvi</name>
    <dbReference type="NCBI Taxonomy" id="2498847"/>
    <lineage>
        <taxon>Bacteria</taxon>
        <taxon>Pseudomonadati</taxon>
        <taxon>Pseudomonadota</taxon>
        <taxon>Betaproteobacteria</taxon>
        <taxon>Burkholderiales</taxon>
        <taxon>Burkholderiaceae</taxon>
        <taxon>Zeimonas</taxon>
    </lineage>
</organism>
<dbReference type="InterPro" id="IPR020891">
    <property type="entry name" value="UPF0758_CS"/>
</dbReference>
<dbReference type="PROSITE" id="PS01302">
    <property type="entry name" value="UPF0758"/>
    <property type="match status" value="1"/>
</dbReference>
<evidence type="ECO:0000256" key="6">
    <source>
        <dbReference type="RuleBase" id="RU003797"/>
    </source>
</evidence>
<evidence type="ECO:0000313" key="8">
    <source>
        <dbReference type="EMBL" id="TXL66216.1"/>
    </source>
</evidence>
<evidence type="ECO:0000256" key="2">
    <source>
        <dbReference type="ARBA" id="ARBA00022723"/>
    </source>
</evidence>
<keyword evidence="3" id="KW-0378">Hydrolase</keyword>
<dbReference type="SUPFAM" id="SSF102712">
    <property type="entry name" value="JAB1/MPN domain"/>
    <property type="match status" value="1"/>
</dbReference>
<dbReference type="InterPro" id="IPR010994">
    <property type="entry name" value="RuvA_2-like"/>
</dbReference>
<feature type="domain" description="MPN" evidence="7">
    <location>
        <begin position="102"/>
        <end position="224"/>
    </location>
</feature>
<dbReference type="GO" id="GO:0006508">
    <property type="term" value="P:proteolysis"/>
    <property type="evidence" value="ECO:0007669"/>
    <property type="project" value="UniProtKB-KW"/>
</dbReference>
<dbReference type="Proteomes" id="UP000321548">
    <property type="component" value="Unassembled WGS sequence"/>
</dbReference>
<reference evidence="8 9" key="1">
    <citation type="submission" date="2019-06" db="EMBL/GenBank/DDBJ databases">
        <title>Quisquiliibacterium sp. nov., isolated from a maize field.</title>
        <authorList>
            <person name="Lin S.-Y."/>
            <person name="Tsai C.-F."/>
            <person name="Young C.-C."/>
        </authorList>
    </citation>
    <scope>NUCLEOTIDE SEQUENCE [LARGE SCALE GENOMIC DNA]</scope>
    <source>
        <strain evidence="8 9">CC-CFT501</strain>
    </source>
</reference>
<accession>A0A5C8NYJ9</accession>
<protein>
    <submittedName>
        <fullName evidence="8">JAB domain-containing protein</fullName>
    </submittedName>
</protein>
<comment type="caution">
    <text evidence="8">The sequence shown here is derived from an EMBL/GenBank/DDBJ whole genome shotgun (WGS) entry which is preliminary data.</text>
</comment>
<evidence type="ECO:0000256" key="4">
    <source>
        <dbReference type="ARBA" id="ARBA00022833"/>
    </source>
</evidence>
<dbReference type="InterPro" id="IPR001405">
    <property type="entry name" value="UPF0758"/>
</dbReference>
<dbReference type="GO" id="GO:0008237">
    <property type="term" value="F:metallopeptidase activity"/>
    <property type="evidence" value="ECO:0007669"/>
    <property type="project" value="UniProtKB-KW"/>
</dbReference>